<dbReference type="PANTHER" id="PTHR19308">
    <property type="entry name" value="PHOSPHATIDYLCHOLINE TRANSFER PROTEIN"/>
    <property type="match status" value="1"/>
</dbReference>
<sequence length="214" mass="24221">MKKRLMIISAAMLLSLFSYAQNDWKLKDDKDGIKIYTKTAANSNLKAIRVKVAVPATLSQLVAIILDISSAKDWVYSTKSASLIKQVSPSELFYYSEVELPWPITNRDFVAHLITTQDAKTKVVTIDGPVVHDYVPEKKDIIRVRNSYGKWVLTPLQNNMVYIDYTLETDPGGSIPVWLVNLFATKGPMETFKKLKVQLAKPAYKNLHLAFIKE</sequence>
<dbReference type="PROSITE" id="PS50848">
    <property type="entry name" value="START"/>
    <property type="match status" value="1"/>
</dbReference>
<dbReference type="AlphaFoldDB" id="A0A3E1NXV9"/>
<evidence type="ECO:0000259" key="2">
    <source>
        <dbReference type="PROSITE" id="PS50848"/>
    </source>
</evidence>
<dbReference type="InterPro" id="IPR051213">
    <property type="entry name" value="START_lipid_transfer"/>
</dbReference>
<dbReference type="RefSeq" id="WP_116855950.1">
    <property type="nucleotide sequence ID" value="NZ_QTJV01000009.1"/>
</dbReference>
<evidence type="ECO:0000313" key="3">
    <source>
        <dbReference type="EMBL" id="RFM32759.1"/>
    </source>
</evidence>
<evidence type="ECO:0000313" key="4">
    <source>
        <dbReference type="Proteomes" id="UP000261174"/>
    </source>
</evidence>
<dbReference type="Pfam" id="PF01852">
    <property type="entry name" value="START"/>
    <property type="match status" value="1"/>
</dbReference>
<keyword evidence="4" id="KW-1185">Reference proteome</keyword>
<comment type="caution">
    <text evidence="3">The sequence shown here is derived from an EMBL/GenBank/DDBJ whole genome shotgun (WGS) entry which is preliminary data.</text>
</comment>
<dbReference type="InterPro" id="IPR028347">
    <property type="entry name" value="START_dom_prot"/>
</dbReference>
<dbReference type="GO" id="GO:0005737">
    <property type="term" value="C:cytoplasm"/>
    <property type="evidence" value="ECO:0007669"/>
    <property type="project" value="UniProtKB-ARBA"/>
</dbReference>
<dbReference type="PIRSF" id="PIRSF039033">
    <property type="entry name" value="START_dom"/>
    <property type="match status" value="1"/>
</dbReference>
<feature type="domain" description="START" evidence="2">
    <location>
        <begin position="1"/>
        <end position="204"/>
    </location>
</feature>
<dbReference type="Gene3D" id="3.30.530.20">
    <property type="match status" value="1"/>
</dbReference>
<accession>A0A3E1NXV9</accession>
<dbReference type="SMART" id="SM00234">
    <property type="entry name" value="START"/>
    <property type="match status" value="1"/>
</dbReference>
<evidence type="ECO:0000256" key="1">
    <source>
        <dbReference type="SAM" id="SignalP"/>
    </source>
</evidence>
<dbReference type="OrthoDB" id="5734556at2"/>
<dbReference type="GO" id="GO:0008289">
    <property type="term" value="F:lipid binding"/>
    <property type="evidence" value="ECO:0007669"/>
    <property type="project" value="InterPro"/>
</dbReference>
<organism evidence="3 4">
    <name type="scientific">Chitinophaga silvisoli</name>
    <dbReference type="NCBI Taxonomy" id="2291814"/>
    <lineage>
        <taxon>Bacteria</taxon>
        <taxon>Pseudomonadati</taxon>
        <taxon>Bacteroidota</taxon>
        <taxon>Chitinophagia</taxon>
        <taxon>Chitinophagales</taxon>
        <taxon>Chitinophagaceae</taxon>
        <taxon>Chitinophaga</taxon>
    </lineage>
</organism>
<protein>
    <submittedName>
        <fullName evidence="3">Lipid-binding protein</fullName>
    </submittedName>
</protein>
<dbReference type="Proteomes" id="UP000261174">
    <property type="component" value="Unassembled WGS sequence"/>
</dbReference>
<dbReference type="EMBL" id="QTJV01000009">
    <property type="protein sequence ID" value="RFM32759.1"/>
    <property type="molecule type" value="Genomic_DNA"/>
</dbReference>
<name>A0A3E1NXV9_9BACT</name>
<dbReference type="InterPro" id="IPR023393">
    <property type="entry name" value="START-like_dom_sf"/>
</dbReference>
<keyword evidence="1" id="KW-0732">Signal</keyword>
<reference evidence="3 4" key="1">
    <citation type="submission" date="2018-08" db="EMBL/GenBank/DDBJ databases">
        <title>Chitinophaga sp. K20C18050901, a novel bacterium isolated from forest soil.</title>
        <authorList>
            <person name="Wang C."/>
        </authorList>
    </citation>
    <scope>NUCLEOTIDE SEQUENCE [LARGE SCALE GENOMIC DNA]</scope>
    <source>
        <strain evidence="3 4">K20C18050901</strain>
    </source>
</reference>
<dbReference type="InterPro" id="IPR002913">
    <property type="entry name" value="START_lipid-bd_dom"/>
</dbReference>
<gene>
    <name evidence="3" type="ORF">DXN04_24120</name>
</gene>
<feature type="signal peptide" evidence="1">
    <location>
        <begin position="1"/>
        <end position="20"/>
    </location>
</feature>
<feature type="chain" id="PRO_5017565327" evidence="1">
    <location>
        <begin position="21"/>
        <end position="214"/>
    </location>
</feature>
<proteinExistence type="predicted"/>
<dbReference type="PANTHER" id="PTHR19308:SF14">
    <property type="entry name" value="START DOMAIN-CONTAINING PROTEIN"/>
    <property type="match status" value="1"/>
</dbReference>
<dbReference type="SUPFAM" id="SSF55961">
    <property type="entry name" value="Bet v1-like"/>
    <property type="match status" value="1"/>
</dbReference>